<dbReference type="Gene3D" id="3.40.30.10">
    <property type="entry name" value="Glutaredoxin"/>
    <property type="match status" value="1"/>
</dbReference>
<dbReference type="InterPro" id="IPR036249">
    <property type="entry name" value="Thioredoxin-like_sf"/>
</dbReference>
<evidence type="ECO:0000256" key="1">
    <source>
        <dbReference type="ARBA" id="ARBA00023157"/>
    </source>
</evidence>
<protein>
    <recommendedName>
        <fullName evidence="2">Thioredoxin domain-containing protein</fullName>
    </recommendedName>
</protein>
<evidence type="ECO:0000313" key="3">
    <source>
        <dbReference type="EMBL" id="QHT17009.1"/>
    </source>
</evidence>
<dbReference type="PANTHER" id="PTHR46115">
    <property type="entry name" value="THIOREDOXIN-LIKE PROTEIN 1"/>
    <property type="match status" value="1"/>
</dbReference>
<name>A0A6C0DMC3_9ZZZZ</name>
<dbReference type="NCBIfam" id="TIGR01068">
    <property type="entry name" value="thioredoxin"/>
    <property type="match status" value="1"/>
</dbReference>
<proteinExistence type="predicted"/>
<dbReference type="EMBL" id="MN739630">
    <property type="protein sequence ID" value="QHT17009.1"/>
    <property type="molecule type" value="Genomic_DNA"/>
</dbReference>
<dbReference type="AlphaFoldDB" id="A0A6C0DMC3"/>
<dbReference type="CDD" id="cd02947">
    <property type="entry name" value="TRX_family"/>
    <property type="match status" value="1"/>
</dbReference>
<organism evidence="3">
    <name type="scientific">viral metagenome</name>
    <dbReference type="NCBI Taxonomy" id="1070528"/>
    <lineage>
        <taxon>unclassified sequences</taxon>
        <taxon>metagenomes</taxon>
        <taxon>organismal metagenomes</taxon>
    </lineage>
</organism>
<dbReference type="InterPro" id="IPR005746">
    <property type="entry name" value="Thioredoxin"/>
</dbReference>
<feature type="domain" description="Thioredoxin" evidence="2">
    <location>
        <begin position="1"/>
        <end position="98"/>
    </location>
</feature>
<dbReference type="PROSITE" id="PS51352">
    <property type="entry name" value="THIOREDOXIN_2"/>
    <property type="match status" value="1"/>
</dbReference>
<dbReference type="Pfam" id="PF00085">
    <property type="entry name" value="Thioredoxin"/>
    <property type="match status" value="1"/>
</dbReference>
<reference evidence="3" key="1">
    <citation type="journal article" date="2020" name="Nature">
        <title>Giant virus diversity and host interactions through global metagenomics.</title>
        <authorList>
            <person name="Schulz F."/>
            <person name="Roux S."/>
            <person name="Paez-Espino D."/>
            <person name="Jungbluth S."/>
            <person name="Walsh D.A."/>
            <person name="Denef V.J."/>
            <person name="McMahon K.D."/>
            <person name="Konstantinidis K.T."/>
            <person name="Eloe-Fadrosh E.A."/>
            <person name="Kyrpides N.C."/>
            <person name="Woyke T."/>
        </authorList>
    </citation>
    <scope>NUCLEOTIDE SEQUENCE</scope>
    <source>
        <strain evidence="3">GVMAG-M-3300023174-207</strain>
    </source>
</reference>
<dbReference type="InterPro" id="IPR013766">
    <property type="entry name" value="Thioredoxin_domain"/>
</dbReference>
<dbReference type="PRINTS" id="PR00421">
    <property type="entry name" value="THIOREDOXIN"/>
</dbReference>
<sequence length="98" mass="11498">MSDSENELFMIPCKGYVLCDFWAEWCSPCKAVSPFFGELKKKYPEIKFLKIDIDENQEMARKYKIESIPCFILFKDGLEQDRMVGANKVKLEEMISKL</sequence>
<accession>A0A6C0DMC3</accession>
<dbReference type="GO" id="GO:0015035">
    <property type="term" value="F:protein-disulfide reductase activity"/>
    <property type="evidence" value="ECO:0007669"/>
    <property type="project" value="InterPro"/>
</dbReference>
<keyword evidence="1" id="KW-1015">Disulfide bond</keyword>
<dbReference type="PIRSF" id="PIRSF000077">
    <property type="entry name" value="Thioredoxin"/>
    <property type="match status" value="1"/>
</dbReference>
<dbReference type="SUPFAM" id="SSF52833">
    <property type="entry name" value="Thioredoxin-like"/>
    <property type="match status" value="1"/>
</dbReference>
<evidence type="ECO:0000259" key="2">
    <source>
        <dbReference type="PROSITE" id="PS51352"/>
    </source>
</evidence>